<name>A0AAN6NMV7_9PEZI</name>
<accession>A0AAN6NMV7</accession>
<evidence type="ECO:0000313" key="3">
    <source>
        <dbReference type="Proteomes" id="UP001303222"/>
    </source>
</evidence>
<sequence>MEKKRGKGAKEAANISSFEEGEELKGNRCLQFLKKSPGHDDAKDWEKYLQTLRPQPVREAVEAVKKEETRQRSKKPQSDTTGSTSARTNRAQQPGSTSALYGGQAAPPS</sequence>
<feature type="compositionally biased region" description="Basic and acidic residues" evidence="1">
    <location>
        <begin position="59"/>
        <end position="71"/>
    </location>
</feature>
<proteinExistence type="predicted"/>
<keyword evidence="3" id="KW-1185">Reference proteome</keyword>
<protein>
    <submittedName>
        <fullName evidence="2">Uncharacterized protein</fullName>
    </submittedName>
</protein>
<comment type="caution">
    <text evidence="2">The sequence shown here is derived from an EMBL/GenBank/DDBJ whole genome shotgun (WGS) entry which is preliminary data.</text>
</comment>
<dbReference type="Proteomes" id="UP001303222">
    <property type="component" value="Unassembled WGS sequence"/>
</dbReference>
<feature type="region of interest" description="Disordered" evidence="1">
    <location>
        <begin position="50"/>
        <end position="109"/>
    </location>
</feature>
<organism evidence="2 3">
    <name type="scientific">Pseudoneurospora amorphoporcata</name>
    <dbReference type="NCBI Taxonomy" id="241081"/>
    <lineage>
        <taxon>Eukaryota</taxon>
        <taxon>Fungi</taxon>
        <taxon>Dikarya</taxon>
        <taxon>Ascomycota</taxon>
        <taxon>Pezizomycotina</taxon>
        <taxon>Sordariomycetes</taxon>
        <taxon>Sordariomycetidae</taxon>
        <taxon>Sordariales</taxon>
        <taxon>Sordariaceae</taxon>
        <taxon>Pseudoneurospora</taxon>
    </lineage>
</organism>
<reference evidence="2" key="2">
    <citation type="submission" date="2023-06" db="EMBL/GenBank/DDBJ databases">
        <authorList>
            <consortium name="Lawrence Berkeley National Laboratory"/>
            <person name="Mondo S.J."/>
            <person name="Hensen N."/>
            <person name="Bonometti L."/>
            <person name="Westerberg I."/>
            <person name="Brannstrom I.O."/>
            <person name="Guillou S."/>
            <person name="Cros-Aarteil S."/>
            <person name="Calhoun S."/>
            <person name="Haridas S."/>
            <person name="Kuo A."/>
            <person name="Pangilinan J."/>
            <person name="Riley R."/>
            <person name="Labutti K."/>
            <person name="Andreopoulos B."/>
            <person name="Lipzen A."/>
            <person name="Chen C."/>
            <person name="Yanf M."/>
            <person name="Daum C."/>
            <person name="Ng V."/>
            <person name="Clum A."/>
            <person name="Steindorff A."/>
            <person name="Ohm R."/>
            <person name="Martin F."/>
            <person name="Silar P."/>
            <person name="Natvig D."/>
            <person name="Lalanne C."/>
            <person name="Gautier V."/>
            <person name="Ament-Velasquez S.L."/>
            <person name="Kruys A."/>
            <person name="Hutchinson M.I."/>
            <person name="Powell A.J."/>
            <person name="Barry K."/>
            <person name="Miller A.N."/>
            <person name="Grigoriev I.V."/>
            <person name="Debuchy R."/>
            <person name="Gladieux P."/>
            <person name="Thoren M.H."/>
            <person name="Johannesson H."/>
        </authorList>
    </citation>
    <scope>NUCLEOTIDE SEQUENCE</scope>
    <source>
        <strain evidence="2">CBS 626.80</strain>
    </source>
</reference>
<evidence type="ECO:0000256" key="1">
    <source>
        <dbReference type="SAM" id="MobiDB-lite"/>
    </source>
</evidence>
<dbReference type="AlphaFoldDB" id="A0AAN6NMV7"/>
<reference evidence="2" key="1">
    <citation type="journal article" date="2023" name="Mol. Phylogenet. Evol.">
        <title>Genome-scale phylogeny and comparative genomics of the fungal order Sordariales.</title>
        <authorList>
            <person name="Hensen N."/>
            <person name="Bonometti L."/>
            <person name="Westerberg I."/>
            <person name="Brannstrom I.O."/>
            <person name="Guillou S."/>
            <person name="Cros-Aarteil S."/>
            <person name="Calhoun S."/>
            <person name="Haridas S."/>
            <person name="Kuo A."/>
            <person name="Mondo S."/>
            <person name="Pangilinan J."/>
            <person name="Riley R."/>
            <person name="LaButti K."/>
            <person name="Andreopoulos B."/>
            <person name="Lipzen A."/>
            <person name="Chen C."/>
            <person name="Yan M."/>
            <person name="Daum C."/>
            <person name="Ng V."/>
            <person name="Clum A."/>
            <person name="Steindorff A."/>
            <person name="Ohm R.A."/>
            <person name="Martin F."/>
            <person name="Silar P."/>
            <person name="Natvig D.O."/>
            <person name="Lalanne C."/>
            <person name="Gautier V."/>
            <person name="Ament-Velasquez S.L."/>
            <person name="Kruys A."/>
            <person name="Hutchinson M.I."/>
            <person name="Powell A.J."/>
            <person name="Barry K."/>
            <person name="Miller A.N."/>
            <person name="Grigoriev I.V."/>
            <person name="Debuchy R."/>
            <person name="Gladieux P."/>
            <person name="Hiltunen Thoren M."/>
            <person name="Johannesson H."/>
        </authorList>
    </citation>
    <scope>NUCLEOTIDE SEQUENCE</scope>
    <source>
        <strain evidence="2">CBS 626.80</strain>
    </source>
</reference>
<evidence type="ECO:0000313" key="2">
    <source>
        <dbReference type="EMBL" id="KAK3948781.1"/>
    </source>
</evidence>
<feature type="compositionally biased region" description="Polar residues" evidence="1">
    <location>
        <begin position="78"/>
        <end position="99"/>
    </location>
</feature>
<dbReference type="EMBL" id="MU859244">
    <property type="protein sequence ID" value="KAK3948781.1"/>
    <property type="molecule type" value="Genomic_DNA"/>
</dbReference>
<gene>
    <name evidence="2" type="ORF">QBC32DRAFT_317453</name>
</gene>
<feature type="region of interest" description="Disordered" evidence="1">
    <location>
        <begin position="1"/>
        <end position="28"/>
    </location>
</feature>